<organism evidence="9 10">
    <name type="scientific">Sulfuriroseicoccus oceanibius</name>
    <dbReference type="NCBI Taxonomy" id="2707525"/>
    <lineage>
        <taxon>Bacteria</taxon>
        <taxon>Pseudomonadati</taxon>
        <taxon>Verrucomicrobiota</taxon>
        <taxon>Verrucomicrobiia</taxon>
        <taxon>Verrucomicrobiales</taxon>
        <taxon>Verrucomicrobiaceae</taxon>
        <taxon>Sulfuriroseicoccus</taxon>
    </lineage>
</organism>
<dbReference type="Gene3D" id="1.10.286.20">
    <property type="match status" value="1"/>
</dbReference>
<dbReference type="GO" id="GO:0005737">
    <property type="term" value="C:cytoplasm"/>
    <property type="evidence" value="ECO:0007669"/>
    <property type="project" value="UniProtKB-SubCell"/>
</dbReference>
<dbReference type="Gene3D" id="1.10.8.10">
    <property type="entry name" value="DNA helicase RuvA subunit, C-terminal domain"/>
    <property type="match status" value="1"/>
</dbReference>
<feature type="domain" description="Translation elongation factor EFTs/EF1B dimerisation" evidence="8">
    <location>
        <begin position="72"/>
        <end position="291"/>
    </location>
</feature>
<comment type="function">
    <text evidence="5 6">Associates with the EF-Tu.GDP complex and induces the exchange of GDP to GTP. It remains bound to the aminoacyl-tRNA.EF-Tu.GTP complex up to the GTP hydrolysis stage on the ribosome.</text>
</comment>
<dbReference type="FunFam" id="1.10.286.20:FF:000001">
    <property type="entry name" value="Elongation factor Ts"/>
    <property type="match status" value="1"/>
</dbReference>
<dbReference type="InterPro" id="IPR036402">
    <property type="entry name" value="EF-Ts_dimer_sf"/>
</dbReference>
<evidence type="ECO:0000313" key="10">
    <source>
        <dbReference type="Proteomes" id="UP000475117"/>
    </source>
</evidence>
<keyword evidence="10" id="KW-1185">Reference proteome</keyword>
<evidence type="ECO:0000256" key="3">
    <source>
        <dbReference type="ARBA" id="ARBA00022768"/>
    </source>
</evidence>
<dbReference type="GO" id="GO:0003746">
    <property type="term" value="F:translation elongation factor activity"/>
    <property type="evidence" value="ECO:0007669"/>
    <property type="project" value="UniProtKB-UniRule"/>
</dbReference>
<dbReference type="PROSITE" id="PS01126">
    <property type="entry name" value="EF_TS_1"/>
    <property type="match status" value="1"/>
</dbReference>
<evidence type="ECO:0000256" key="2">
    <source>
        <dbReference type="ARBA" id="ARBA00016956"/>
    </source>
</evidence>
<protein>
    <recommendedName>
        <fullName evidence="2 5">Elongation factor Ts</fullName>
        <shortName evidence="5">EF-Ts</shortName>
    </recommendedName>
</protein>
<keyword evidence="5" id="KW-0963">Cytoplasm</keyword>
<evidence type="ECO:0000313" key="9">
    <source>
        <dbReference type="EMBL" id="QQL45117.1"/>
    </source>
</evidence>
<dbReference type="InterPro" id="IPR009060">
    <property type="entry name" value="UBA-like_sf"/>
</dbReference>
<keyword evidence="3 5" id="KW-0251">Elongation factor</keyword>
<gene>
    <name evidence="5" type="primary">tsf</name>
    <name evidence="9" type="ORF">G3M56_000580</name>
</gene>
<evidence type="ECO:0000256" key="1">
    <source>
        <dbReference type="ARBA" id="ARBA00005532"/>
    </source>
</evidence>
<evidence type="ECO:0000256" key="6">
    <source>
        <dbReference type="RuleBase" id="RU000642"/>
    </source>
</evidence>
<name>A0A6B3L5R4_9BACT</name>
<comment type="subcellular location">
    <subcellularLocation>
        <location evidence="5 7">Cytoplasm</location>
    </subcellularLocation>
</comment>
<dbReference type="Proteomes" id="UP000475117">
    <property type="component" value="Chromosome"/>
</dbReference>
<dbReference type="PANTHER" id="PTHR11741:SF0">
    <property type="entry name" value="ELONGATION FACTOR TS, MITOCHONDRIAL"/>
    <property type="match status" value="1"/>
</dbReference>
<dbReference type="SUPFAM" id="SSF46934">
    <property type="entry name" value="UBA-like"/>
    <property type="match status" value="1"/>
</dbReference>
<feature type="region of interest" description="Involved in Mg(2+) ion dislocation from EF-Tu" evidence="5">
    <location>
        <begin position="81"/>
        <end position="84"/>
    </location>
</feature>
<dbReference type="AlphaFoldDB" id="A0A6B3L5R4"/>
<dbReference type="Pfam" id="PF00889">
    <property type="entry name" value="EF_TS"/>
    <property type="match status" value="1"/>
</dbReference>
<dbReference type="RefSeq" id="WP_164364980.1">
    <property type="nucleotide sequence ID" value="NZ_CP066776.1"/>
</dbReference>
<dbReference type="InterPro" id="IPR014039">
    <property type="entry name" value="Transl_elong_EFTs/EF1B_dimer"/>
</dbReference>
<evidence type="ECO:0000256" key="7">
    <source>
        <dbReference type="RuleBase" id="RU000643"/>
    </source>
</evidence>
<dbReference type="Gene3D" id="3.30.479.20">
    <property type="entry name" value="Elongation factor Ts, dimerisation domain"/>
    <property type="match status" value="2"/>
</dbReference>
<accession>A0A6B3L5R4</accession>
<dbReference type="PROSITE" id="PS01127">
    <property type="entry name" value="EF_TS_2"/>
    <property type="match status" value="1"/>
</dbReference>
<dbReference type="KEGG" id="soa:G3M56_000580"/>
<dbReference type="PANTHER" id="PTHR11741">
    <property type="entry name" value="ELONGATION FACTOR TS"/>
    <property type="match status" value="1"/>
</dbReference>
<dbReference type="SUPFAM" id="SSF54713">
    <property type="entry name" value="Elongation factor Ts (EF-Ts), dimerisation domain"/>
    <property type="match status" value="2"/>
</dbReference>
<evidence type="ECO:0000256" key="4">
    <source>
        <dbReference type="ARBA" id="ARBA00022917"/>
    </source>
</evidence>
<evidence type="ECO:0000256" key="5">
    <source>
        <dbReference type="HAMAP-Rule" id="MF_00050"/>
    </source>
</evidence>
<keyword evidence="4 5" id="KW-0648">Protein biosynthesis</keyword>
<comment type="similarity">
    <text evidence="1 5 6">Belongs to the EF-Ts family.</text>
</comment>
<proteinExistence type="inferred from homology"/>
<dbReference type="NCBIfam" id="TIGR00116">
    <property type="entry name" value="tsf"/>
    <property type="match status" value="1"/>
</dbReference>
<dbReference type="InterPro" id="IPR001816">
    <property type="entry name" value="Transl_elong_EFTs/EF1B"/>
</dbReference>
<dbReference type="HAMAP" id="MF_00050">
    <property type="entry name" value="EF_Ts"/>
    <property type="match status" value="1"/>
</dbReference>
<dbReference type="FunFam" id="1.10.8.10:FF:000001">
    <property type="entry name" value="Elongation factor Ts"/>
    <property type="match status" value="1"/>
</dbReference>
<dbReference type="InterPro" id="IPR018101">
    <property type="entry name" value="Transl_elong_Ts_CS"/>
</dbReference>
<dbReference type="CDD" id="cd14275">
    <property type="entry name" value="UBA_EF-Ts"/>
    <property type="match status" value="1"/>
</dbReference>
<sequence length="292" mass="31088">MAISASQVMELRRKTNAGMMDCKKALTEAEGDLDLAEEILRKKGIAKAGKKADRVAAEGTINAAVSADGKTAVLVEVSCETDFVAKNDNFQNFASEITQLALDCDGADNNVEAFLASQHPSGDSIEEVVKAKIAEVGENIVIRNVARFQTSEAGSLTSYLHMGGKVGVLVELVGDSVAVIDNDAVRTLAKDITLHIAAINPQGIAREDIPAEEVEKERAILADSDEVKSKPEQIRDKIVDGKINKFFAQICLLEQGFVKDPDTTVGKLVETTGKAAGGSLTVKRFVRFAVGG</sequence>
<reference evidence="9 10" key="1">
    <citation type="submission" date="2020-12" db="EMBL/GenBank/DDBJ databases">
        <title>Sulforoseuscoccus oceanibium gen. nov., sp. nov., a representative of the phylum Verrucomicrobia with special cytoplasmic membrane, and proposal of Sulforoseuscoccusaceae fam. nov.</title>
        <authorList>
            <person name="Xi F."/>
        </authorList>
    </citation>
    <scope>NUCLEOTIDE SEQUENCE [LARGE SCALE GENOMIC DNA]</scope>
    <source>
        <strain evidence="9 10">T37</strain>
    </source>
</reference>
<dbReference type="EMBL" id="CP066776">
    <property type="protein sequence ID" value="QQL45117.1"/>
    <property type="molecule type" value="Genomic_DNA"/>
</dbReference>
<evidence type="ECO:0000259" key="8">
    <source>
        <dbReference type="Pfam" id="PF00889"/>
    </source>
</evidence>